<dbReference type="PANTHER" id="PTHR31435:SF10">
    <property type="entry name" value="BSR4717 PROTEIN"/>
    <property type="match status" value="1"/>
</dbReference>
<dbReference type="EMBL" id="QEHR01000003">
    <property type="protein sequence ID" value="PVW15581.1"/>
    <property type="molecule type" value="Genomic_DNA"/>
</dbReference>
<dbReference type="Gene3D" id="3.40.630.30">
    <property type="match status" value="1"/>
</dbReference>
<sequence length="97" mass="11305">MNYQIINNEKEKRFEVHIEGLVAFVDYKLFKDKIAYIHTEVPTALSGKGVGSFIAKGVLDYAAEHELKVKPYCPFIKAYIDRHPEYQENSLFHNKQE</sequence>
<accession>A0A2U0I389</accession>
<dbReference type="PANTHER" id="PTHR31435">
    <property type="entry name" value="PROTEIN NATD1"/>
    <property type="match status" value="1"/>
</dbReference>
<gene>
    <name evidence="2" type="ORF">DDV96_04745</name>
</gene>
<proteinExistence type="predicted"/>
<keyword evidence="3" id="KW-1185">Reference proteome</keyword>
<dbReference type="OrthoDB" id="1120671at2"/>
<dbReference type="SUPFAM" id="SSF55729">
    <property type="entry name" value="Acyl-CoA N-acyltransferases (Nat)"/>
    <property type="match status" value="1"/>
</dbReference>
<feature type="domain" description="N-acetyltransferase" evidence="1">
    <location>
        <begin position="6"/>
        <end position="91"/>
    </location>
</feature>
<reference evidence="2 3" key="1">
    <citation type="submission" date="2018-04" db="EMBL/GenBank/DDBJ databases">
        <title>Marixanthomonas spongiae HN-E44 sp. nov., isolated from a marine sponge.</title>
        <authorList>
            <person name="Luo L."/>
            <person name="Zhuang L."/>
        </authorList>
    </citation>
    <scope>NUCLEOTIDE SEQUENCE [LARGE SCALE GENOMIC DNA]</scope>
    <source>
        <strain evidence="2 3">HN-E44</strain>
    </source>
</reference>
<dbReference type="InterPro" id="IPR016181">
    <property type="entry name" value="Acyl_CoA_acyltransferase"/>
</dbReference>
<keyword evidence="2" id="KW-0808">Transferase</keyword>
<comment type="caution">
    <text evidence="2">The sequence shown here is derived from an EMBL/GenBank/DDBJ whole genome shotgun (WGS) entry which is preliminary data.</text>
</comment>
<dbReference type="Pfam" id="PF14542">
    <property type="entry name" value="Acetyltransf_CG"/>
    <property type="match status" value="1"/>
</dbReference>
<dbReference type="InterPro" id="IPR031165">
    <property type="entry name" value="GNAT_YJDJ"/>
</dbReference>
<dbReference type="GO" id="GO:0016740">
    <property type="term" value="F:transferase activity"/>
    <property type="evidence" value="ECO:0007669"/>
    <property type="project" value="UniProtKB-KW"/>
</dbReference>
<evidence type="ECO:0000259" key="1">
    <source>
        <dbReference type="PROSITE" id="PS51729"/>
    </source>
</evidence>
<dbReference type="InterPro" id="IPR045057">
    <property type="entry name" value="Gcn5-rel_NAT"/>
</dbReference>
<dbReference type="AlphaFoldDB" id="A0A2U0I389"/>
<evidence type="ECO:0000313" key="3">
    <source>
        <dbReference type="Proteomes" id="UP000245962"/>
    </source>
</evidence>
<protein>
    <submittedName>
        <fullName evidence="2">N-acetyltransferase</fullName>
    </submittedName>
</protein>
<evidence type="ECO:0000313" key="2">
    <source>
        <dbReference type="EMBL" id="PVW15581.1"/>
    </source>
</evidence>
<name>A0A2U0I389_9FLAO</name>
<dbReference type="Proteomes" id="UP000245962">
    <property type="component" value="Unassembled WGS sequence"/>
</dbReference>
<dbReference type="RefSeq" id="WP_116693604.1">
    <property type="nucleotide sequence ID" value="NZ_QEHR01000003.1"/>
</dbReference>
<organism evidence="2 3">
    <name type="scientific">Marixanthomonas spongiae</name>
    <dbReference type="NCBI Taxonomy" id="2174845"/>
    <lineage>
        <taxon>Bacteria</taxon>
        <taxon>Pseudomonadati</taxon>
        <taxon>Bacteroidota</taxon>
        <taxon>Flavobacteriia</taxon>
        <taxon>Flavobacteriales</taxon>
        <taxon>Flavobacteriaceae</taxon>
        <taxon>Marixanthomonas</taxon>
    </lineage>
</organism>
<dbReference type="PROSITE" id="PS51729">
    <property type="entry name" value="GNAT_YJDJ"/>
    <property type="match status" value="1"/>
</dbReference>